<protein>
    <submittedName>
        <fullName evidence="7">O-antigen/teichoic acid export membrane protein</fullName>
    </submittedName>
</protein>
<feature type="transmembrane region" description="Helical" evidence="6">
    <location>
        <begin position="182"/>
        <end position="203"/>
    </location>
</feature>
<dbReference type="Proteomes" id="UP000717634">
    <property type="component" value="Unassembled WGS sequence"/>
</dbReference>
<keyword evidence="2" id="KW-1003">Cell membrane</keyword>
<feature type="transmembrane region" description="Helical" evidence="6">
    <location>
        <begin position="47"/>
        <end position="66"/>
    </location>
</feature>
<sequence>MKIPFLNKLKPLLRNNQALSLAGNLVASGLTVVSVSLLFRALPVQEIGAWVFFISILGLGDALRAGGITTAFIRSYSGAARARAAEVVGSTWVLALLITGTLIALALLARLWPGPVANISLALFIKWFPVTFVLTLPSFLAACVLQAQLRFDKLLYLRLLTQGTFILGIITLMLLHQTTLERVLYCNLAAAALTSLVALLMGWTRIGDLPARTAACVRELSHFGKYSVGSYIGSSLLRSSDTFIINFLLGPAPLAVYNLAQRFMEIIEIPLRSFMATAMPSLSAAFNQGDTPEMARIIRRNAGLLTWLLLPVIVATVLLADVPIRLIGGSKYAGTEAANLLRIAIAMAVLFPIDRFSGVALDVLNKPRLNLLKVLLMLAVNVAGDFIGIHFCHNIYGVALASLPTIVSGFVFGYFLLNKSLPIAIPDILRDGLLEIQRLFRRLSGRAMLAPAPEAAAWDMSRPTPTPNR</sequence>
<evidence type="ECO:0000256" key="2">
    <source>
        <dbReference type="ARBA" id="ARBA00022475"/>
    </source>
</evidence>
<evidence type="ECO:0000256" key="1">
    <source>
        <dbReference type="ARBA" id="ARBA00004651"/>
    </source>
</evidence>
<feature type="transmembrane region" description="Helical" evidence="6">
    <location>
        <begin position="21"/>
        <end position="41"/>
    </location>
</feature>
<dbReference type="EMBL" id="JAAVTK010000004">
    <property type="protein sequence ID" value="NKI89362.1"/>
    <property type="molecule type" value="Genomic_DNA"/>
</dbReference>
<evidence type="ECO:0000313" key="7">
    <source>
        <dbReference type="EMBL" id="NKI89362.1"/>
    </source>
</evidence>
<evidence type="ECO:0000256" key="3">
    <source>
        <dbReference type="ARBA" id="ARBA00022692"/>
    </source>
</evidence>
<dbReference type="PANTHER" id="PTHR30250:SF11">
    <property type="entry name" value="O-ANTIGEN TRANSPORTER-RELATED"/>
    <property type="match status" value="1"/>
</dbReference>
<dbReference type="Pfam" id="PF13440">
    <property type="entry name" value="Polysacc_synt_3"/>
    <property type="match status" value="1"/>
</dbReference>
<dbReference type="InterPro" id="IPR050833">
    <property type="entry name" value="Poly_Biosynth_Transport"/>
</dbReference>
<feature type="transmembrane region" description="Helical" evidence="6">
    <location>
        <begin position="87"/>
        <end position="112"/>
    </location>
</feature>
<feature type="transmembrane region" description="Helical" evidence="6">
    <location>
        <begin position="157"/>
        <end position="176"/>
    </location>
</feature>
<name>A0ABX1HJZ3_9BACT</name>
<proteinExistence type="predicted"/>
<keyword evidence="8" id="KW-1185">Reference proteome</keyword>
<evidence type="ECO:0000256" key="4">
    <source>
        <dbReference type="ARBA" id="ARBA00022989"/>
    </source>
</evidence>
<feature type="transmembrane region" description="Helical" evidence="6">
    <location>
        <begin position="302"/>
        <end position="320"/>
    </location>
</feature>
<keyword evidence="4 6" id="KW-1133">Transmembrane helix</keyword>
<comment type="caution">
    <text evidence="7">The sequence shown here is derived from an EMBL/GenBank/DDBJ whole genome shotgun (WGS) entry which is preliminary data.</text>
</comment>
<evidence type="ECO:0000313" key="8">
    <source>
        <dbReference type="Proteomes" id="UP000717634"/>
    </source>
</evidence>
<feature type="transmembrane region" description="Helical" evidence="6">
    <location>
        <begin position="124"/>
        <end position="145"/>
    </location>
</feature>
<feature type="transmembrane region" description="Helical" evidence="6">
    <location>
        <begin position="395"/>
        <end position="417"/>
    </location>
</feature>
<feature type="transmembrane region" description="Helical" evidence="6">
    <location>
        <begin position="371"/>
        <end position="389"/>
    </location>
</feature>
<dbReference type="PANTHER" id="PTHR30250">
    <property type="entry name" value="PST FAMILY PREDICTED COLANIC ACID TRANSPORTER"/>
    <property type="match status" value="1"/>
</dbReference>
<evidence type="ECO:0000256" key="5">
    <source>
        <dbReference type="ARBA" id="ARBA00023136"/>
    </source>
</evidence>
<dbReference type="RefSeq" id="WP_168672980.1">
    <property type="nucleotide sequence ID" value="NZ_JAAVTK010000004.1"/>
</dbReference>
<gene>
    <name evidence="7" type="ORF">HBN54_001957</name>
</gene>
<keyword evidence="3 6" id="KW-0812">Transmembrane</keyword>
<feature type="transmembrane region" description="Helical" evidence="6">
    <location>
        <begin position="340"/>
        <end position="364"/>
    </location>
</feature>
<comment type="subcellular location">
    <subcellularLocation>
        <location evidence="1">Cell membrane</location>
        <topology evidence="1">Multi-pass membrane protein</topology>
    </subcellularLocation>
</comment>
<keyword evidence="5 6" id="KW-0472">Membrane</keyword>
<accession>A0ABX1HJZ3</accession>
<organism evidence="7 8">
    <name type="scientific">Hymenobacter artigasi</name>
    <dbReference type="NCBI Taxonomy" id="2719616"/>
    <lineage>
        <taxon>Bacteria</taxon>
        <taxon>Pseudomonadati</taxon>
        <taxon>Bacteroidota</taxon>
        <taxon>Cytophagia</taxon>
        <taxon>Cytophagales</taxon>
        <taxon>Hymenobacteraceae</taxon>
        <taxon>Hymenobacter</taxon>
    </lineage>
</organism>
<reference evidence="7 8" key="1">
    <citation type="submission" date="2020-03" db="EMBL/GenBank/DDBJ databases">
        <title>Genomic Encyclopedia of Type Strains, Phase IV (KMG-V): Genome sequencing to study the core and pangenomes of soil and plant-associated prokaryotes.</title>
        <authorList>
            <person name="Whitman W."/>
        </authorList>
    </citation>
    <scope>NUCLEOTIDE SEQUENCE [LARGE SCALE GENOMIC DNA]</scope>
    <source>
        <strain evidence="7 8">1B</strain>
    </source>
</reference>
<evidence type="ECO:0000256" key="6">
    <source>
        <dbReference type="SAM" id="Phobius"/>
    </source>
</evidence>